<evidence type="ECO:0000256" key="1">
    <source>
        <dbReference type="SAM" id="MobiDB-lite"/>
    </source>
</evidence>
<dbReference type="OrthoDB" id="407598at2759"/>
<protein>
    <submittedName>
        <fullName evidence="3">Retrovirus-related Pol poly from transposon</fullName>
    </submittedName>
</protein>
<dbReference type="InterPro" id="IPR012337">
    <property type="entry name" value="RNaseH-like_sf"/>
</dbReference>
<proteinExistence type="predicted"/>
<dbReference type="InterPro" id="IPR036397">
    <property type="entry name" value="RNaseH_sf"/>
</dbReference>
<feature type="domain" description="Integrase catalytic" evidence="2">
    <location>
        <begin position="63"/>
        <end position="219"/>
    </location>
</feature>
<comment type="caution">
    <text evidence="3">The sequence shown here is derived from an EMBL/GenBank/DDBJ whole genome shotgun (WGS) entry which is preliminary data.</text>
</comment>
<organism evidence="3 4">
    <name type="scientific">Paramuricea clavata</name>
    <name type="common">Red gorgonian</name>
    <name type="synonym">Violescent sea-whip</name>
    <dbReference type="NCBI Taxonomy" id="317549"/>
    <lineage>
        <taxon>Eukaryota</taxon>
        <taxon>Metazoa</taxon>
        <taxon>Cnidaria</taxon>
        <taxon>Anthozoa</taxon>
        <taxon>Octocorallia</taxon>
        <taxon>Malacalcyonacea</taxon>
        <taxon>Plexauridae</taxon>
        <taxon>Paramuricea</taxon>
    </lineage>
</organism>
<dbReference type="InterPro" id="IPR050951">
    <property type="entry name" value="Retrovirus_Pol_polyprotein"/>
</dbReference>
<dbReference type="GO" id="GO:0015074">
    <property type="term" value="P:DNA integration"/>
    <property type="evidence" value="ECO:0007669"/>
    <property type="project" value="InterPro"/>
</dbReference>
<dbReference type="EMBL" id="CACRXK020007543">
    <property type="protein sequence ID" value="CAB4012522.1"/>
    <property type="molecule type" value="Genomic_DNA"/>
</dbReference>
<feature type="region of interest" description="Disordered" evidence="1">
    <location>
        <begin position="288"/>
        <end position="338"/>
    </location>
</feature>
<dbReference type="InterPro" id="IPR001584">
    <property type="entry name" value="Integrase_cat-core"/>
</dbReference>
<dbReference type="AlphaFoldDB" id="A0A7D9ISX7"/>
<dbReference type="PROSITE" id="PS50994">
    <property type="entry name" value="INTEGRASE"/>
    <property type="match status" value="1"/>
</dbReference>
<name>A0A7D9ISX7_PARCT</name>
<accession>A0A7D9ISX7</accession>
<dbReference type="Gene3D" id="1.10.340.70">
    <property type="match status" value="1"/>
</dbReference>
<sequence>MVYRELHEEMGHLSVERVLDLARQRFFWPNMRKDIEHFIHHVCRCLKQKQSNRHTVAPLQPIVTTAPFQLISIDFVHLEQSSGGYQYILVVVDHFTKYSQAYPTKNKSGVTAADRIFNDFGVPKKIHHDMGGEFENNLFKRLEQLTGVMHYRTTPYHPQDKAESNSRSDYVSKWKTAMTEAYRIAHEATTKSAEKGKKNYDRRIRYTDLQPGADRVLVRNLSPRGGPGKLRAFWEEEVHVVVSRKGPESPVYELRPETGRGRNRVLHRNLLLPCEHLPLENWHELTRKTTETQRATKRVPRNESEDERSNSDSDTEDEFRVTVHQPERMEANPDTPDPVQLEIDPANENGYIAEDILQDTVQENPKVVHDVQDHTNDTQANVSEENMHGDRNPENIIPDPEVQTDCNRVVRRRQPLQRFTYYGPGNPAYISPVYGEKVEQYLPVDNDYTNQPFHLPHPPPPVFPPPYGIPPIQRVALQQNENLRQQFKAEISVFSPNQLAFVDETGIDKRITRQYGYSARGTRPVVRDYSYYSAISAISNEGLIANQLMKNPEERFDANSCIQFLNEQLLPAMNPFNGGKPAISKTPAEKAELFNTFCSVFTSPSAVSSLPSSPIRSDIEISDIELTVEEVLACLSSLDTSKATGPDGIPARILKECSTEIAPSLCTLFNHSLRIGRFPAEWKNADVTPIHKKDNKEPAEN</sequence>
<dbReference type="Gene3D" id="3.30.420.10">
    <property type="entry name" value="Ribonuclease H-like superfamily/Ribonuclease H"/>
    <property type="match status" value="1"/>
</dbReference>
<reference evidence="3" key="1">
    <citation type="submission" date="2020-04" db="EMBL/GenBank/DDBJ databases">
        <authorList>
            <person name="Alioto T."/>
            <person name="Alioto T."/>
            <person name="Gomez Garrido J."/>
        </authorList>
    </citation>
    <scope>NUCLEOTIDE SEQUENCE</scope>
    <source>
        <strain evidence="3">A484AB</strain>
    </source>
</reference>
<gene>
    <name evidence="3" type="ORF">PACLA_8A051364</name>
</gene>
<dbReference type="SUPFAM" id="SSF53098">
    <property type="entry name" value="Ribonuclease H-like"/>
    <property type="match status" value="1"/>
</dbReference>
<dbReference type="PANTHER" id="PTHR37984:SF15">
    <property type="entry name" value="INTEGRASE CATALYTIC DOMAIN-CONTAINING PROTEIN"/>
    <property type="match status" value="1"/>
</dbReference>
<dbReference type="GO" id="GO:0003676">
    <property type="term" value="F:nucleic acid binding"/>
    <property type="evidence" value="ECO:0007669"/>
    <property type="project" value="InterPro"/>
</dbReference>
<dbReference type="Pfam" id="PF00665">
    <property type="entry name" value="rve"/>
    <property type="match status" value="1"/>
</dbReference>
<evidence type="ECO:0000313" key="4">
    <source>
        <dbReference type="Proteomes" id="UP001152795"/>
    </source>
</evidence>
<evidence type="ECO:0000313" key="3">
    <source>
        <dbReference type="EMBL" id="CAB4012522.1"/>
    </source>
</evidence>
<dbReference type="PANTHER" id="PTHR37984">
    <property type="entry name" value="PROTEIN CBG26694"/>
    <property type="match status" value="1"/>
</dbReference>
<keyword evidence="4" id="KW-1185">Reference proteome</keyword>
<evidence type="ECO:0000259" key="2">
    <source>
        <dbReference type="PROSITE" id="PS50994"/>
    </source>
</evidence>
<dbReference type="Proteomes" id="UP001152795">
    <property type="component" value="Unassembled WGS sequence"/>
</dbReference>
<dbReference type="InterPro" id="IPR041588">
    <property type="entry name" value="Integrase_H2C2"/>
</dbReference>
<feature type="compositionally biased region" description="Basic and acidic residues" evidence="1">
    <location>
        <begin position="318"/>
        <end position="331"/>
    </location>
</feature>
<feature type="compositionally biased region" description="Basic and acidic residues" evidence="1">
    <location>
        <begin position="300"/>
        <end position="311"/>
    </location>
</feature>
<dbReference type="Pfam" id="PF17921">
    <property type="entry name" value="Integrase_H2C2"/>
    <property type="match status" value="1"/>
</dbReference>